<gene>
    <name evidence="1" type="ORF">OWR29_42395</name>
</gene>
<proteinExistence type="predicted"/>
<sequence length="75" mass="8360">MEDEVGHLLYELCVQLGFCLSPEAQQRLVQSPLGSVDAFTDAVFEAEGLGDMSYTDLREKVRELVATHMGRWAEA</sequence>
<dbReference type="Proteomes" id="UP001151002">
    <property type="component" value="Unassembled WGS sequence"/>
</dbReference>
<reference evidence="1" key="1">
    <citation type="submission" date="2022-11" db="EMBL/GenBank/DDBJ databases">
        <authorList>
            <person name="Somphong A."/>
            <person name="Phongsopitanun W."/>
        </authorList>
    </citation>
    <scope>NUCLEOTIDE SEQUENCE</scope>
    <source>
        <strain evidence="1">Pm04-4</strain>
    </source>
</reference>
<keyword evidence="2" id="KW-1185">Reference proteome</keyword>
<accession>A0ABT4BE11</accession>
<dbReference type="RefSeq" id="WP_267569271.1">
    <property type="nucleotide sequence ID" value="NZ_JAPNTZ010000021.1"/>
</dbReference>
<evidence type="ECO:0000313" key="2">
    <source>
        <dbReference type="Proteomes" id="UP001151002"/>
    </source>
</evidence>
<organism evidence="1 2">
    <name type="scientific">Paractinoplanes pyxinae</name>
    <dbReference type="NCBI Taxonomy" id="2997416"/>
    <lineage>
        <taxon>Bacteria</taxon>
        <taxon>Bacillati</taxon>
        <taxon>Actinomycetota</taxon>
        <taxon>Actinomycetes</taxon>
        <taxon>Micromonosporales</taxon>
        <taxon>Micromonosporaceae</taxon>
        <taxon>Paractinoplanes</taxon>
    </lineage>
</organism>
<dbReference type="EMBL" id="JAPNTZ010000021">
    <property type="protein sequence ID" value="MCY1144691.1"/>
    <property type="molecule type" value="Genomic_DNA"/>
</dbReference>
<evidence type="ECO:0000313" key="1">
    <source>
        <dbReference type="EMBL" id="MCY1144691.1"/>
    </source>
</evidence>
<protein>
    <submittedName>
        <fullName evidence="1">Uncharacterized protein</fullName>
    </submittedName>
</protein>
<name>A0ABT4BE11_9ACTN</name>
<comment type="caution">
    <text evidence="1">The sequence shown here is derived from an EMBL/GenBank/DDBJ whole genome shotgun (WGS) entry which is preliminary data.</text>
</comment>